<evidence type="ECO:0000256" key="3">
    <source>
        <dbReference type="ARBA" id="ARBA00022553"/>
    </source>
</evidence>
<accession>A0A1G2HY61</accession>
<evidence type="ECO:0000259" key="6">
    <source>
        <dbReference type="PROSITE" id="PS50109"/>
    </source>
</evidence>
<comment type="catalytic activity">
    <reaction evidence="1">
        <text>ATP + protein L-histidine = ADP + protein N-phospho-L-histidine.</text>
        <dbReference type="EC" id="2.7.13.3"/>
    </reaction>
</comment>
<dbReference type="PANTHER" id="PTHR43547">
    <property type="entry name" value="TWO-COMPONENT HISTIDINE KINASE"/>
    <property type="match status" value="1"/>
</dbReference>
<dbReference type="PANTHER" id="PTHR43547:SF2">
    <property type="entry name" value="HYBRID SIGNAL TRANSDUCTION HISTIDINE KINASE C"/>
    <property type="match status" value="1"/>
</dbReference>
<evidence type="ECO:0000256" key="5">
    <source>
        <dbReference type="ARBA" id="ARBA00022777"/>
    </source>
</evidence>
<keyword evidence="4" id="KW-0808">Transferase</keyword>
<evidence type="ECO:0000256" key="2">
    <source>
        <dbReference type="ARBA" id="ARBA00012438"/>
    </source>
</evidence>
<feature type="domain" description="Histidine kinase" evidence="6">
    <location>
        <begin position="1"/>
        <end position="193"/>
    </location>
</feature>
<gene>
    <name evidence="7" type="ORF">A3C58_03855</name>
</gene>
<dbReference type="PROSITE" id="PS50109">
    <property type="entry name" value="HIS_KIN"/>
    <property type="match status" value="1"/>
</dbReference>
<dbReference type="Gene3D" id="3.30.565.10">
    <property type="entry name" value="Histidine kinase-like ATPase, C-terminal domain"/>
    <property type="match status" value="1"/>
</dbReference>
<dbReference type="InterPro" id="IPR004358">
    <property type="entry name" value="Sig_transdc_His_kin-like_C"/>
</dbReference>
<dbReference type="SMART" id="SM00387">
    <property type="entry name" value="HATPase_c"/>
    <property type="match status" value="1"/>
</dbReference>
<dbReference type="InterPro" id="IPR003594">
    <property type="entry name" value="HATPase_dom"/>
</dbReference>
<dbReference type="EC" id="2.7.13.3" evidence="2"/>
<evidence type="ECO:0000256" key="1">
    <source>
        <dbReference type="ARBA" id="ARBA00000085"/>
    </source>
</evidence>
<dbReference type="STRING" id="1802205.A3C58_03855"/>
<dbReference type="GO" id="GO:0000155">
    <property type="term" value="F:phosphorelay sensor kinase activity"/>
    <property type="evidence" value="ECO:0007669"/>
    <property type="project" value="TreeGrafter"/>
</dbReference>
<organism evidence="7 8">
    <name type="scientific">Candidatus Staskawiczbacteria bacterium RIFCSPHIGHO2_02_FULL_34_10</name>
    <dbReference type="NCBI Taxonomy" id="1802205"/>
    <lineage>
        <taxon>Bacteria</taxon>
        <taxon>Candidatus Staskawicziibacteriota</taxon>
    </lineage>
</organism>
<dbReference type="InterPro" id="IPR005467">
    <property type="entry name" value="His_kinase_dom"/>
</dbReference>
<dbReference type="InterPro" id="IPR036890">
    <property type="entry name" value="HATPase_C_sf"/>
</dbReference>
<dbReference type="EMBL" id="MHOR01000010">
    <property type="protein sequence ID" value="OGZ67397.1"/>
    <property type="molecule type" value="Genomic_DNA"/>
</dbReference>
<reference evidence="7 8" key="1">
    <citation type="journal article" date="2016" name="Nat. Commun.">
        <title>Thousands of microbial genomes shed light on interconnected biogeochemical processes in an aquifer system.</title>
        <authorList>
            <person name="Anantharaman K."/>
            <person name="Brown C.T."/>
            <person name="Hug L.A."/>
            <person name="Sharon I."/>
            <person name="Castelle C.J."/>
            <person name="Probst A.J."/>
            <person name="Thomas B.C."/>
            <person name="Singh A."/>
            <person name="Wilkins M.J."/>
            <person name="Karaoz U."/>
            <person name="Brodie E.L."/>
            <person name="Williams K.H."/>
            <person name="Hubbard S.S."/>
            <person name="Banfield J.F."/>
        </authorList>
    </citation>
    <scope>NUCLEOTIDE SEQUENCE [LARGE SCALE GENOMIC DNA]</scope>
</reference>
<dbReference type="SUPFAM" id="SSF55874">
    <property type="entry name" value="ATPase domain of HSP90 chaperone/DNA topoisomerase II/histidine kinase"/>
    <property type="match status" value="1"/>
</dbReference>
<dbReference type="Proteomes" id="UP000178380">
    <property type="component" value="Unassembled WGS sequence"/>
</dbReference>
<evidence type="ECO:0000256" key="4">
    <source>
        <dbReference type="ARBA" id="ARBA00022679"/>
    </source>
</evidence>
<comment type="caution">
    <text evidence="7">The sequence shown here is derived from an EMBL/GenBank/DDBJ whole genome shotgun (WGS) entry which is preliminary data.</text>
</comment>
<keyword evidence="3" id="KW-0597">Phosphoprotein</keyword>
<dbReference type="PRINTS" id="PR00344">
    <property type="entry name" value="BCTRLSENSOR"/>
</dbReference>
<name>A0A1G2HY61_9BACT</name>
<dbReference type="FunFam" id="3.30.565.10:FF:000006">
    <property type="entry name" value="Sensor histidine kinase WalK"/>
    <property type="match status" value="1"/>
</dbReference>
<evidence type="ECO:0000313" key="8">
    <source>
        <dbReference type="Proteomes" id="UP000178380"/>
    </source>
</evidence>
<evidence type="ECO:0000313" key="7">
    <source>
        <dbReference type="EMBL" id="OGZ67397.1"/>
    </source>
</evidence>
<sequence length="200" mass="22349">MIKRANNFLDLAQFRLGKSGVVLKPGIELFSILDEVKNDLDFRAQSKNIYLKLEKPLEKKLLIKADREKLKATLFNIIDNSVKYTQKGGVTVKIKDENMNEFGSGHKNQNEKSSKVLIEIKDTGIGIAKERLDSLFDTQFERGKEAEKVSASGSGIGLYLSSQIIKLHNGKVWVESEGEGKGSTFYVELPLSDELAPTEK</sequence>
<dbReference type="Pfam" id="PF02518">
    <property type="entry name" value="HATPase_c"/>
    <property type="match status" value="1"/>
</dbReference>
<keyword evidence="5" id="KW-0418">Kinase</keyword>
<dbReference type="AlphaFoldDB" id="A0A1G2HY61"/>
<protein>
    <recommendedName>
        <fullName evidence="2">histidine kinase</fullName>
        <ecNumber evidence="2">2.7.13.3</ecNumber>
    </recommendedName>
</protein>
<proteinExistence type="predicted"/>